<dbReference type="Proteomes" id="UP000242875">
    <property type="component" value="Unassembled WGS sequence"/>
</dbReference>
<proteinExistence type="predicted"/>
<evidence type="ECO:0000313" key="3">
    <source>
        <dbReference type="Proteomes" id="UP000242875"/>
    </source>
</evidence>
<dbReference type="AlphaFoldDB" id="A0A261XY19"/>
<protein>
    <submittedName>
        <fullName evidence="2">Uncharacterized protein</fullName>
    </submittedName>
</protein>
<feature type="region of interest" description="Disordered" evidence="1">
    <location>
        <begin position="1"/>
        <end position="71"/>
    </location>
</feature>
<keyword evidence="3" id="KW-1185">Reference proteome</keyword>
<reference evidence="2 3" key="1">
    <citation type="journal article" date="2017" name="Mycologia">
        <title>Bifiguratus adelaidae, gen. et sp. nov., a new member of Mucoromycotina in endophytic and soil-dwelling habitats.</title>
        <authorList>
            <person name="Torres-Cruz T.J."/>
            <person name="Billingsley Tobias T.L."/>
            <person name="Almatruk M."/>
            <person name="Hesse C."/>
            <person name="Kuske C.R."/>
            <person name="Desiro A."/>
            <person name="Benucci G.M."/>
            <person name="Bonito G."/>
            <person name="Stajich J.E."/>
            <person name="Dunlap C."/>
            <person name="Arnold A.E."/>
            <person name="Porras-Alfaro A."/>
        </authorList>
    </citation>
    <scope>NUCLEOTIDE SEQUENCE [LARGE SCALE GENOMIC DNA]</scope>
    <source>
        <strain evidence="2 3">AZ0501</strain>
    </source>
</reference>
<feature type="compositionally biased region" description="Low complexity" evidence="1">
    <location>
        <begin position="57"/>
        <end position="69"/>
    </location>
</feature>
<evidence type="ECO:0000313" key="2">
    <source>
        <dbReference type="EMBL" id="OZJ03273.1"/>
    </source>
</evidence>
<organism evidence="2 3">
    <name type="scientific">Bifiguratus adelaidae</name>
    <dbReference type="NCBI Taxonomy" id="1938954"/>
    <lineage>
        <taxon>Eukaryota</taxon>
        <taxon>Fungi</taxon>
        <taxon>Fungi incertae sedis</taxon>
        <taxon>Mucoromycota</taxon>
        <taxon>Mucoromycotina</taxon>
        <taxon>Endogonomycetes</taxon>
        <taxon>Endogonales</taxon>
        <taxon>Endogonales incertae sedis</taxon>
        <taxon>Bifiguratus</taxon>
    </lineage>
</organism>
<gene>
    <name evidence="2" type="ORF">BZG36_03756</name>
</gene>
<dbReference type="EMBL" id="MVBO01000093">
    <property type="protein sequence ID" value="OZJ03273.1"/>
    <property type="molecule type" value="Genomic_DNA"/>
</dbReference>
<feature type="non-terminal residue" evidence="2">
    <location>
        <position position="1"/>
    </location>
</feature>
<comment type="caution">
    <text evidence="2">The sequence shown here is derived from an EMBL/GenBank/DDBJ whole genome shotgun (WGS) entry which is preliminary data.</text>
</comment>
<feature type="compositionally biased region" description="Polar residues" evidence="1">
    <location>
        <begin position="121"/>
        <end position="138"/>
    </location>
</feature>
<accession>A0A261XY19</accession>
<name>A0A261XY19_9FUNG</name>
<evidence type="ECO:0000256" key="1">
    <source>
        <dbReference type="SAM" id="MobiDB-lite"/>
    </source>
</evidence>
<sequence length="224" mass="24748">KPSMMKFTVDSELSEGLLGEDLDKPYAPANAKAVGSKSKSRMHGKPATAMAPWGMPSATAGAGSSDTATQQQIKRAWNMDPSGRGHTKPENSLRKIQDDYDASNEVPSHISDLSFDPAEDSMSSVPTEYDTTTSSHPGHLLTNSFIPMPNHYYQGSPYRTISRDQQQQQQVPILMYQVPNDPNRVNAGRTLFYSAPMDVGQPVIWSDGRTMLGYDQKRAYGNWF</sequence>
<feature type="compositionally biased region" description="Low complexity" evidence="1">
    <location>
        <begin position="10"/>
        <end position="19"/>
    </location>
</feature>
<feature type="region of interest" description="Disordered" evidence="1">
    <location>
        <begin position="104"/>
        <end position="138"/>
    </location>
</feature>